<evidence type="ECO:0000313" key="10">
    <source>
        <dbReference type="EMBL" id="KAJ5220855.1"/>
    </source>
</evidence>
<dbReference type="Proteomes" id="UP001147733">
    <property type="component" value="Unassembled WGS sequence"/>
</dbReference>
<dbReference type="PROSITE" id="PS00138">
    <property type="entry name" value="SUBTILASE_SER"/>
    <property type="match status" value="1"/>
</dbReference>
<proteinExistence type="inferred from homology"/>
<dbReference type="AlphaFoldDB" id="A0A9W9NIZ7"/>
<evidence type="ECO:0000259" key="9">
    <source>
        <dbReference type="Pfam" id="PF00082"/>
    </source>
</evidence>
<dbReference type="GeneID" id="81387814"/>
<evidence type="ECO:0000256" key="8">
    <source>
        <dbReference type="SAM" id="MobiDB-lite"/>
    </source>
</evidence>
<keyword evidence="2 7" id="KW-0645">Protease</keyword>
<feature type="active site" description="Charge relay system" evidence="7">
    <location>
        <position position="235"/>
    </location>
</feature>
<feature type="active site" description="Charge relay system" evidence="7">
    <location>
        <position position="272"/>
    </location>
</feature>
<dbReference type="GO" id="GO:0006508">
    <property type="term" value="P:proteolysis"/>
    <property type="evidence" value="ECO:0007669"/>
    <property type="project" value="UniProtKB-KW"/>
</dbReference>
<dbReference type="InterPro" id="IPR008979">
    <property type="entry name" value="Galactose-bd-like_sf"/>
</dbReference>
<keyword evidence="4 7" id="KW-0378">Hydrolase</keyword>
<dbReference type="Gene3D" id="2.60.120.380">
    <property type="match status" value="1"/>
</dbReference>
<feature type="domain" description="Peptidase S8/S53" evidence="9">
    <location>
        <begin position="226"/>
        <end position="543"/>
    </location>
</feature>
<sequence length="717" mass="76970">MESQNSNHNHSRTPIVSINGNSVDPEGQRPILQALGLESEDASQSDYILVQSVEPLSNEQEDELESLGVDIQEYVSHNTYLCGFKGTDLESIRQLPFVSWANVYLDMFVIQDSLKAQGGTGELASFPAVPKDRISKTVDVVLHKDVDTGSSHVLSEIAAAAHADPETLDVGCSKVRFKVQNQYLDDLAHLDAVKVIQPVYPARLFNNRAAQVLGAPVQVNGTQYEGEGQVVAVADTGFDKGSIIDTHPAFSNRVKELYALGRSGKADDPDGHGTHVCGSVLGDGFSASMGGNIRGTAPKATLVLQSLLDRRNGLGGIPPDFADLFSPPYEKSGARIHTNSWGSSGPERRQLPYTESSAEIDKFVWDHQDMVILFAAGNDGIDADRNGVIDPRQIGSEAAAKNCITVGASENNRPEIPITYGQRWPSGPIGKDLMADKPEGLAAFSSRGPTLESRIKPDVVAPGTAVLSTRSRHVVNADAHFGASQDPEWWFLAGTSMATPLVAGCAAVLRETLVKSGLQNPSAALLKAMLINGAVAIPGQYVPSETGLSPNSNSGFGRVNLSNSVILPNQVGCGYREGGALAQGASEELLIDIPSQGDFIKAQGKSTSTTASSGPVLKVTLVWTDYPGKMLQNDLDLIVISSDQTEKHGNMGDKADFDRWNNVEQVEWMNIPDGKIKIIVRAYHIFNKTCPQPYALVWSINQPPKSTSTSNHKKTEL</sequence>
<dbReference type="PROSITE" id="PS51892">
    <property type="entry name" value="SUBTILASE"/>
    <property type="match status" value="1"/>
</dbReference>
<keyword evidence="11" id="KW-1185">Reference proteome</keyword>
<dbReference type="EMBL" id="JAPQKT010000009">
    <property type="protein sequence ID" value="KAJ5220855.1"/>
    <property type="molecule type" value="Genomic_DNA"/>
</dbReference>
<gene>
    <name evidence="10" type="ORF">N7469_009742</name>
</gene>
<dbReference type="Pfam" id="PF00082">
    <property type="entry name" value="Peptidase_S8"/>
    <property type="match status" value="1"/>
</dbReference>
<dbReference type="PANTHER" id="PTHR43399:SF4">
    <property type="entry name" value="CELL WALL-ASSOCIATED PROTEASE"/>
    <property type="match status" value="1"/>
</dbReference>
<feature type="active site" description="Charge relay system" evidence="7">
    <location>
        <position position="496"/>
    </location>
</feature>
<evidence type="ECO:0000313" key="11">
    <source>
        <dbReference type="Proteomes" id="UP001147733"/>
    </source>
</evidence>
<dbReference type="PROSITE" id="PS00137">
    <property type="entry name" value="SUBTILASE_HIS"/>
    <property type="match status" value="1"/>
</dbReference>
<dbReference type="InterPro" id="IPR015500">
    <property type="entry name" value="Peptidase_S8_subtilisin-rel"/>
</dbReference>
<dbReference type="InterPro" id="IPR036852">
    <property type="entry name" value="Peptidase_S8/S53_dom_sf"/>
</dbReference>
<dbReference type="RefSeq" id="XP_056495778.1">
    <property type="nucleotide sequence ID" value="XM_056648647.1"/>
</dbReference>
<dbReference type="OrthoDB" id="10256524at2759"/>
<feature type="region of interest" description="Disordered" evidence="8">
    <location>
        <begin position="1"/>
        <end position="27"/>
    </location>
</feature>
<dbReference type="InterPro" id="IPR034058">
    <property type="entry name" value="TagA/B/C/D_pept_dom"/>
</dbReference>
<evidence type="ECO:0000256" key="6">
    <source>
        <dbReference type="ARBA" id="ARBA00023145"/>
    </source>
</evidence>
<evidence type="ECO:0000256" key="3">
    <source>
        <dbReference type="ARBA" id="ARBA00022729"/>
    </source>
</evidence>
<organism evidence="10 11">
    <name type="scientific">Penicillium citrinum</name>
    <dbReference type="NCBI Taxonomy" id="5077"/>
    <lineage>
        <taxon>Eukaryota</taxon>
        <taxon>Fungi</taxon>
        <taxon>Dikarya</taxon>
        <taxon>Ascomycota</taxon>
        <taxon>Pezizomycotina</taxon>
        <taxon>Eurotiomycetes</taxon>
        <taxon>Eurotiomycetidae</taxon>
        <taxon>Eurotiales</taxon>
        <taxon>Aspergillaceae</taxon>
        <taxon>Penicillium</taxon>
    </lineage>
</organism>
<dbReference type="InterPro" id="IPR051048">
    <property type="entry name" value="Peptidase_S8/S53_subtilisin"/>
</dbReference>
<evidence type="ECO:0000256" key="7">
    <source>
        <dbReference type="PROSITE-ProRule" id="PRU01240"/>
    </source>
</evidence>
<feature type="compositionally biased region" description="Polar residues" evidence="8">
    <location>
        <begin position="1"/>
        <end position="22"/>
    </location>
</feature>
<keyword evidence="5 7" id="KW-0720">Serine protease</keyword>
<accession>A0A9W9NIZ7</accession>
<evidence type="ECO:0000256" key="4">
    <source>
        <dbReference type="ARBA" id="ARBA00022801"/>
    </source>
</evidence>
<dbReference type="InterPro" id="IPR023828">
    <property type="entry name" value="Peptidase_S8_Ser-AS"/>
</dbReference>
<protein>
    <recommendedName>
        <fullName evidence="9">Peptidase S8/S53 domain-containing protein</fullName>
    </recommendedName>
</protein>
<keyword evidence="6" id="KW-0865">Zymogen</keyword>
<evidence type="ECO:0000256" key="5">
    <source>
        <dbReference type="ARBA" id="ARBA00022825"/>
    </source>
</evidence>
<dbReference type="GO" id="GO:0004252">
    <property type="term" value="F:serine-type endopeptidase activity"/>
    <property type="evidence" value="ECO:0007669"/>
    <property type="project" value="UniProtKB-UniRule"/>
</dbReference>
<dbReference type="InterPro" id="IPR000209">
    <property type="entry name" value="Peptidase_S8/S53_dom"/>
</dbReference>
<name>A0A9W9NIZ7_PENCI</name>
<reference evidence="10" key="1">
    <citation type="submission" date="2022-11" db="EMBL/GenBank/DDBJ databases">
        <authorList>
            <person name="Petersen C."/>
        </authorList>
    </citation>
    <scope>NUCLEOTIDE SEQUENCE</scope>
    <source>
        <strain evidence="10">IBT 23319</strain>
    </source>
</reference>
<dbReference type="InterPro" id="IPR022398">
    <property type="entry name" value="Peptidase_S8_His-AS"/>
</dbReference>
<dbReference type="SUPFAM" id="SSF49785">
    <property type="entry name" value="Galactose-binding domain-like"/>
    <property type="match status" value="1"/>
</dbReference>
<dbReference type="PRINTS" id="PR00723">
    <property type="entry name" value="SUBTILISIN"/>
</dbReference>
<dbReference type="SUPFAM" id="SSF52743">
    <property type="entry name" value="Subtilisin-like"/>
    <property type="match status" value="1"/>
</dbReference>
<evidence type="ECO:0000256" key="1">
    <source>
        <dbReference type="ARBA" id="ARBA00011073"/>
    </source>
</evidence>
<dbReference type="CDD" id="cd04842">
    <property type="entry name" value="Peptidases_S8_Kp43_protease"/>
    <property type="match status" value="1"/>
</dbReference>
<dbReference type="Gene3D" id="3.40.50.200">
    <property type="entry name" value="Peptidase S8/S53 domain"/>
    <property type="match status" value="1"/>
</dbReference>
<comment type="similarity">
    <text evidence="1 7">Belongs to the peptidase S8 family.</text>
</comment>
<dbReference type="PANTHER" id="PTHR43399">
    <property type="entry name" value="SUBTILISIN-RELATED"/>
    <property type="match status" value="1"/>
</dbReference>
<evidence type="ECO:0000256" key="2">
    <source>
        <dbReference type="ARBA" id="ARBA00022670"/>
    </source>
</evidence>
<reference evidence="10" key="2">
    <citation type="journal article" date="2023" name="IMA Fungus">
        <title>Comparative genomic study of the Penicillium genus elucidates a diverse pangenome and 15 lateral gene transfer events.</title>
        <authorList>
            <person name="Petersen C."/>
            <person name="Sorensen T."/>
            <person name="Nielsen M.R."/>
            <person name="Sondergaard T.E."/>
            <person name="Sorensen J.L."/>
            <person name="Fitzpatrick D.A."/>
            <person name="Frisvad J.C."/>
            <person name="Nielsen K.L."/>
        </authorList>
    </citation>
    <scope>NUCLEOTIDE SEQUENCE</scope>
    <source>
        <strain evidence="10">IBT 23319</strain>
    </source>
</reference>
<comment type="caution">
    <text evidence="10">The sequence shown here is derived from an EMBL/GenBank/DDBJ whole genome shotgun (WGS) entry which is preliminary data.</text>
</comment>
<keyword evidence="3" id="KW-0732">Signal</keyword>